<dbReference type="InterPro" id="IPR009081">
    <property type="entry name" value="PP-bd_ACP"/>
</dbReference>
<evidence type="ECO:0000313" key="2">
    <source>
        <dbReference type="EMBL" id="BBO84316.1"/>
    </source>
</evidence>
<organism evidence="2 3">
    <name type="scientific">Desulfosarcina ovata subsp. sediminis</name>
    <dbReference type="NCBI Taxonomy" id="885957"/>
    <lineage>
        <taxon>Bacteria</taxon>
        <taxon>Pseudomonadati</taxon>
        <taxon>Thermodesulfobacteriota</taxon>
        <taxon>Desulfobacteria</taxon>
        <taxon>Desulfobacterales</taxon>
        <taxon>Desulfosarcinaceae</taxon>
        <taxon>Desulfosarcina</taxon>
    </lineage>
</organism>
<accession>A0A5K7ZVX7</accession>
<dbReference type="RefSeq" id="WP_155311833.1">
    <property type="nucleotide sequence ID" value="NZ_AP021876.1"/>
</dbReference>
<evidence type="ECO:0000313" key="3">
    <source>
        <dbReference type="Proteomes" id="UP000425960"/>
    </source>
</evidence>
<evidence type="ECO:0000259" key="1">
    <source>
        <dbReference type="PROSITE" id="PS50075"/>
    </source>
</evidence>
<dbReference type="PROSITE" id="PS50075">
    <property type="entry name" value="CARRIER"/>
    <property type="match status" value="1"/>
</dbReference>
<name>A0A5K7ZVX7_9BACT</name>
<protein>
    <submittedName>
        <fullName evidence="2">Acyl carrier protein</fullName>
    </submittedName>
</protein>
<proteinExistence type="predicted"/>
<dbReference type="InterPro" id="IPR036736">
    <property type="entry name" value="ACP-like_sf"/>
</dbReference>
<dbReference type="KEGG" id="dov:DSCO28_48820"/>
<dbReference type="SUPFAM" id="SSF47336">
    <property type="entry name" value="ACP-like"/>
    <property type="match status" value="1"/>
</dbReference>
<dbReference type="Pfam" id="PF00550">
    <property type="entry name" value="PP-binding"/>
    <property type="match status" value="1"/>
</dbReference>
<gene>
    <name evidence="2" type="ORF">DSCO28_48820</name>
</gene>
<reference evidence="2 3" key="1">
    <citation type="submission" date="2019-11" db="EMBL/GenBank/DDBJ databases">
        <title>Comparative genomics of hydrocarbon-degrading Desulfosarcina strains.</title>
        <authorList>
            <person name="Watanabe M."/>
            <person name="Kojima H."/>
            <person name="Fukui M."/>
        </authorList>
    </citation>
    <scope>NUCLEOTIDE SEQUENCE [LARGE SCALE GENOMIC DNA]</scope>
    <source>
        <strain evidence="2 3">28bB2T</strain>
    </source>
</reference>
<feature type="domain" description="Carrier" evidence="1">
    <location>
        <begin position="1"/>
        <end position="82"/>
    </location>
</feature>
<sequence length="84" mass="9528">MTLQTQLKQILVTELNIRDIPPETIDDDEPIFGDRLGLDSIDALEMVYQVEQHFGISIKDKNEARTALQTINTLTAYITARLPN</sequence>
<dbReference type="EMBL" id="AP021876">
    <property type="protein sequence ID" value="BBO84316.1"/>
    <property type="molecule type" value="Genomic_DNA"/>
</dbReference>
<dbReference type="Proteomes" id="UP000425960">
    <property type="component" value="Chromosome"/>
</dbReference>
<dbReference type="AlphaFoldDB" id="A0A5K7ZVX7"/>
<dbReference type="Gene3D" id="1.10.1200.10">
    <property type="entry name" value="ACP-like"/>
    <property type="match status" value="1"/>
</dbReference>